<proteinExistence type="inferred from homology"/>
<dbReference type="Gene3D" id="3.40.190.290">
    <property type="match status" value="1"/>
</dbReference>
<evidence type="ECO:0000256" key="1">
    <source>
        <dbReference type="ARBA" id="ARBA00009437"/>
    </source>
</evidence>
<evidence type="ECO:0000256" key="4">
    <source>
        <dbReference type="ARBA" id="ARBA00023163"/>
    </source>
</evidence>
<dbReference type="OrthoDB" id="8479357at2"/>
<evidence type="ECO:0000259" key="5">
    <source>
        <dbReference type="PROSITE" id="PS50931"/>
    </source>
</evidence>
<gene>
    <name evidence="6" type="ORF">CVM39_18660</name>
    <name evidence="7" type="ORF">SAMN06297129_2485</name>
</gene>
<dbReference type="Pfam" id="PF00126">
    <property type="entry name" value="HTH_1"/>
    <property type="match status" value="1"/>
</dbReference>
<protein>
    <submittedName>
        <fullName evidence="7">DNA-binding transcriptional regulator, LysR family</fullName>
    </submittedName>
    <submittedName>
        <fullName evidence="6">LysR family transcriptional regulator</fullName>
    </submittedName>
</protein>
<dbReference type="Gene3D" id="1.10.10.10">
    <property type="entry name" value="Winged helix-like DNA-binding domain superfamily/Winged helix DNA-binding domain"/>
    <property type="match status" value="1"/>
</dbReference>
<comment type="similarity">
    <text evidence="1">Belongs to the LysR transcriptional regulatory family.</text>
</comment>
<reference evidence="7 8" key="1">
    <citation type="submission" date="2017-09" db="EMBL/GenBank/DDBJ databases">
        <authorList>
            <person name="Ehlers B."/>
            <person name="Leendertz F.H."/>
        </authorList>
    </citation>
    <scope>NUCLEOTIDE SEQUENCE [LARGE SCALE GENOMIC DNA]</scope>
    <source>
        <strain evidence="7 8">CGMCC 1.12662</strain>
    </source>
</reference>
<dbReference type="SUPFAM" id="SSF53850">
    <property type="entry name" value="Periplasmic binding protein-like II"/>
    <property type="match status" value="1"/>
</dbReference>
<reference evidence="6 9" key="2">
    <citation type="journal article" date="2018" name="Int. J. Syst. Evol. Microbiol.">
        <title>Pseudooceanicola lipolyticus sp. nov., a marine alphaproteobacterium, reclassification of Oceanicola flagellatus as Pseudooceanicola flagellatus comb. nov. and emended description of the genus Pseudooceanicola.</title>
        <authorList>
            <person name="Huang M.-M."/>
            <person name="Guo L.-L."/>
            <person name="Wu Y.-H."/>
            <person name="Lai Q.-L."/>
            <person name="Shao Z.-Z."/>
            <person name="Wang C.-S."/>
            <person name="Wu M."/>
            <person name="Xu X.-W."/>
        </authorList>
    </citation>
    <scope>NUCLEOTIDE SEQUENCE [LARGE SCALE GENOMIC DNA]</scope>
    <source>
        <strain evidence="6 9">Ar-45</strain>
    </source>
</reference>
<feature type="domain" description="HTH lysR-type" evidence="5">
    <location>
        <begin position="1"/>
        <end position="58"/>
    </location>
</feature>
<organism evidence="7 8">
    <name type="scientific">Pseudooceanicola antarcticus</name>
    <dbReference type="NCBI Taxonomy" id="1247613"/>
    <lineage>
        <taxon>Bacteria</taxon>
        <taxon>Pseudomonadati</taxon>
        <taxon>Pseudomonadota</taxon>
        <taxon>Alphaproteobacteria</taxon>
        <taxon>Rhodobacterales</taxon>
        <taxon>Paracoccaceae</taxon>
        <taxon>Pseudooceanicola</taxon>
    </lineage>
</organism>
<dbReference type="InterPro" id="IPR036388">
    <property type="entry name" value="WH-like_DNA-bd_sf"/>
</dbReference>
<dbReference type="EMBL" id="OBEA01000004">
    <property type="protein sequence ID" value="SNY53081.1"/>
    <property type="molecule type" value="Genomic_DNA"/>
</dbReference>
<dbReference type="PANTHER" id="PTHR30419">
    <property type="entry name" value="HTH-TYPE TRANSCRIPTIONAL REGULATOR YBHD"/>
    <property type="match status" value="1"/>
</dbReference>
<name>A0A285J1R8_9RHOB</name>
<evidence type="ECO:0000313" key="7">
    <source>
        <dbReference type="EMBL" id="SNY53081.1"/>
    </source>
</evidence>
<evidence type="ECO:0000256" key="2">
    <source>
        <dbReference type="ARBA" id="ARBA00023015"/>
    </source>
</evidence>
<accession>A0A285J1R8</accession>
<keyword evidence="4" id="KW-0804">Transcription</keyword>
<dbReference type="GO" id="GO:0003700">
    <property type="term" value="F:DNA-binding transcription factor activity"/>
    <property type="evidence" value="ECO:0007669"/>
    <property type="project" value="InterPro"/>
</dbReference>
<dbReference type="InterPro" id="IPR036390">
    <property type="entry name" value="WH_DNA-bd_sf"/>
</dbReference>
<keyword evidence="9" id="KW-1185">Reference proteome</keyword>
<evidence type="ECO:0000313" key="8">
    <source>
        <dbReference type="Proteomes" id="UP000231655"/>
    </source>
</evidence>
<dbReference type="AlphaFoldDB" id="A0A285J1R8"/>
<dbReference type="InterPro" id="IPR050950">
    <property type="entry name" value="HTH-type_LysR_regulators"/>
</dbReference>
<keyword evidence="2" id="KW-0805">Transcription regulation</keyword>
<dbReference type="FunFam" id="1.10.10.10:FF:000001">
    <property type="entry name" value="LysR family transcriptional regulator"/>
    <property type="match status" value="1"/>
</dbReference>
<dbReference type="InterPro" id="IPR005119">
    <property type="entry name" value="LysR_subst-bd"/>
</dbReference>
<dbReference type="InterPro" id="IPR000847">
    <property type="entry name" value="LysR_HTH_N"/>
</dbReference>
<dbReference type="SUPFAM" id="SSF46785">
    <property type="entry name" value="Winged helix' DNA-binding domain"/>
    <property type="match status" value="1"/>
</dbReference>
<evidence type="ECO:0000313" key="6">
    <source>
        <dbReference type="EMBL" id="PJE25731.1"/>
    </source>
</evidence>
<evidence type="ECO:0000313" key="9">
    <source>
        <dbReference type="Proteomes" id="UP000231702"/>
    </source>
</evidence>
<dbReference type="RefSeq" id="WP_097146215.1">
    <property type="nucleotide sequence ID" value="NZ_OBEA01000004.1"/>
</dbReference>
<dbReference type="GO" id="GO:0005829">
    <property type="term" value="C:cytosol"/>
    <property type="evidence" value="ECO:0007669"/>
    <property type="project" value="TreeGrafter"/>
</dbReference>
<dbReference type="PROSITE" id="PS50931">
    <property type="entry name" value="HTH_LYSR"/>
    <property type="match status" value="1"/>
</dbReference>
<sequence length="304" mass="33288">MHNRSLRYIDAVARHGSIRAAAEAVNVAPSAINRYVLELEADLGVPLFERLPRGMRPTAAGEILLMHIRGTLREYDRAVSEIGQLKTGTRGQVTIASVASPLWGLLPAAIDTFSQRYPRVEFFVREFDMDQCVREVVEDRADLCLIFNPPPRLSLRQVAGADFPLGVIAAPDHPITQRKTAKLDHLLGYELVLPDGSTSIAREIDHVLETRDLRLKAQFVSSSVAYMIAHAARGGALGIMTPVGIEDYLRDGRLVFLPLTDHGIRPQRLIAGAADAAVSVAAANFSRHLRGHLQAWAETGDLPA</sequence>
<dbReference type="GO" id="GO:0003677">
    <property type="term" value="F:DNA binding"/>
    <property type="evidence" value="ECO:0007669"/>
    <property type="project" value="UniProtKB-KW"/>
</dbReference>
<dbReference type="Proteomes" id="UP000231702">
    <property type="component" value="Unassembled WGS sequence"/>
</dbReference>
<dbReference type="Pfam" id="PF03466">
    <property type="entry name" value="LysR_substrate"/>
    <property type="match status" value="1"/>
</dbReference>
<dbReference type="Proteomes" id="UP000231655">
    <property type="component" value="Unassembled WGS sequence"/>
</dbReference>
<dbReference type="EMBL" id="PGTD01000023">
    <property type="protein sequence ID" value="PJE25731.1"/>
    <property type="molecule type" value="Genomic_DNA"/>
</dbReference>
<keyword evidence="3 7" id="KW-0238">DNA-binding</keyword>
<evidence type="ECO:0000256" key="3">
    <source>
        <dbReference type="ARBA" id="ARBA00023125"/>
    </source>
</evidence>